<dbReference type="Proteomes" id="UP000053424">
    <property type="component" value="Unassembled WGS sequence"/>
</dbReference>
<gene>
    <name evidence="2" type="ORF">M413DRAFT_72538</name>
</gene>
<feature type="non-terminal residue" evidence="2">
    <location>
        <position position="220"/>
    </location>
</feature>
<feature type="region of interest" description="Disordered" evidence="1">
    <location>
        <begin position="201"/>
        <end position="220"/>
    </location>
</feature>
<accession>A0A0C3BWT3</accession>
<evidence type="ECO:0000313" key="3">
    <source>
        <dbReference type="Proteomes" id="UP000053424"/>
    </source>
</evidence>
<sequence length="220" mass="25838">NPSAMRRSRPHIRQAVTISGLGLEYFNDIIQKIEQVYIMFSDVLPAKSMIPWQPAIFWNLLALDVHARYFTHKSLIKGQNTKAFEPFVDPNNVLLQMQEDEYIHHDDNIVEYFGRHISQEGITSFKKIDPSRFRVGDIVEVALSFASFETKDKKHIMVPILRAITLFDQEIRNTAEIMRMRQRYYAQPQGQIKRTRAKIHEETSDVTEVQQKMKRSKMIE</sequence>
<reference evidence="2 3" key="1">
    <citation type="submission" date="2014-04" db="EMBL/GenBank/DDBJ databases">
        <authorList>
            <consortium name="DOE Joint Genome Institute"/>
            <person name="Kuo A."/>
            <person name="Gay G."/>
            <person name="Dore J."/>
            <person name="Kohler A."/>
            <person name="Nagy L.G."/>
            <person name="Floudas D."/>
            <person name="Copeland A."/>
            <person name="Barry K.W."/>
            <person name="Cichocki N."/>
            <person name="Veneault-Fourrey C."/>
            <person name="LaButti K."/>
            <person name="Lindquist E.A."/>
            <person name="Lipzen A."/>
            <person name="Lundell T."/>
            <person name="Morin E."/>
            <person name="Murat C."/>
            <person name="Sun H."/>
            <person name="Tunlid A."/>
            <person name="Henrissat B."/>
            <person name="Grigoriev I.V."/>
            <person name="Hibbett D.S."/>
            <person name="Martin F."/>
            <person name="Nordberg H.P."/>
            <person name="Cantor M.N."/>
            <person name="Hua S.X."/>
        </authorList>
    </citation>
    <scope>NUCLEOTIDE SEQUENCE [LARGE SCALE GENOMIC DNA]</scope>
    <source>
        <strain evidence="3">h7</strain>
    </source>
</reference>
<keyword evidence="3" id="KW-1185">Reference proteome</keyword>
<dbReference type="HOGENOM" id="CLU_067622_1_1_1"/>
<name>A0A0C3BWT3_HEBCY</name>
<proteinExistence type="predicted"/>
<dbReference type="OrthoDB" id="3269456at2759"/>
<dbReference type="AlphaFoldDB" id="A0A0C3BWT3"/>
<organism evidence="2 3">
    <name type="scientific">Hebeloma cylindrosporum</name>
    <dbReference type="NCBI Taxonomy" id="76867"/>
    <lineage>
        <taxon>Eukaryota</taxon>
        <taxon>Fungi</taxon>
        <taxon>Dikarya</taxon>
        <taxon>Basidiomycota</taxon>
        <taxon>Agaricomycotina</taxon>
        <taxon>Agaricomycetes</taxon>
        <taxon>Agaricomycetidae</taxon>
        <taxon>Agaricales</taxon>
        <taxon>Agaricineae</taxon>
        <taxon>Hymenogastraceae</taxon>
        <taxon>Hebeloma</taxon>
    </lineage>
</organism>
<evidence type="ECO:0000313" key="2">
    <source>
        <dbReference type="EMBL" id="KIM41070.1"/>
    </source>
</evidence>
<reference evidence="3" key="2">
    <citation type="submission" date="2015-01" db="EMBL/GenBank/DDBJ databases">
        <title>Evolutionary Origins and Diversification of the Mycorrhizal Mutualists.</title>
        <authorList>
            <consortium name="DOE Joint Genome Institute"/>
            <consortium name="Mycorrhizal Genomics Consortium"/>
            <person name="Kohler A."/>
            <person name="Kuo A."/>
            <person name="Nagy L.G."/>
            <person name="Floudas D."/>
            <person name="Copeland A."/>
            <person name="Barry K.W."/>
            <person name="Cichocki N."/>
            <person name="Veneault-Fourrey C."/>
            <person name="LaButti K."/>
            <person name="Lindquist E.A."/>
            <person name="Lipzen A."/>
            <person name="Lundell T."/>
            <person name="Morin E."/>
            <person name="Murat C."/>
            <person name="Riley R."/>
            <person name="Ohm R."/>
            <person name="Sun H."/>
            <person name="Tunlid A."/>
            <person name="Henrissat B."/>
            <person name="Grigoriev I.V."/>
            <person name="Hibbett D.S."/>
            <person name="Martin F."/>
        </authorList>
    </citation>
    <scope>NUCLEOTIDE SEQUENCE [LARGE SCALE GENOMIC DNA]</scope>
    <source>
        <strain evidence="3">h7</strain>
    </source>
</reference>
<protein>
    <submittedName>
        <fullName evidence="2">Uncharacterized protein</fullName>
    </submittedName>
</protein>
<evidence type="ECO:0000256" key="1">
    <source>
        <dbReference type="SAM" id="MobiDB-lite"/>
    </source>
</evidence>
<dbReference type="EMBL" id="KN831781">
    <property type="protein sequence ID" value="KIM41070.1"/>
    <property type="molecule type" value="Genomic_DNA"/>
</dbReference>
<dbReference type="STRING" id="686832.A0A0C3BWT3"/>